<comment type="similarity">
    <text evidence="14 16">Belongs to the type III pantothenate kinase family.</text>
</comment>
<feature type="binding site" evidence="16">
    <location>
        <position position="129"/>
    </location>
    <ligand>
        <name>K(+)</name>
        <dbReference type="ChEBI" id="CHEBI:29103"/>
    </ligand>
</feature>
<dbReference type="HAMAP" id="MF_01274">
    <property type="entry name" value="Pantothen_kinase_3"/>
    <property type="match status" value="1"/>
</dbReference>
<keyword evidence="11 16" id="KW-0067">ATP-binding</keyword>
<dbReference type="EC" id="2.7.1.33" evidence="6 16"/>
<keyword evidence="13 16" id="KW-0173">Coenzyme A biosynthesis</keyword>
<keyword evidence="18" id="KW-1185">Reference proteome</keyword>
<dbReference type="Proteomes" id="UP001156694">
    <property type="component" value="Unassembled WGS sequence"/>
</dbReference>
<dbReference type="InterPro" id="IPR043129">
    <property type="entry name" value="ATPase_NBD"/>
</dbReference>
<evidence type="ECO:0000256" key="9">
    <source>
        <dbReference type="ARBA" id="ARBA00022741"/>
    </source>
</evidence>
<protein>
    <recommendedName>
        <fullName evidence="15 16">Type III pantothenate kinase</fullName>
        <ecNumber evidence="6 16">2.7.1.33</ecNumber>
    </recommendedName>
    <alternativeName>
        <fullName evidence="16">PanK-III</fullName>
    </alternativeName>
    <alternativeName>
        <fullName evidence="16">Pantothenic acid kinase</fullName>
    </alternativeName>
</protein>
<evidence type="ECO:0000256" key="11">
    <source>
        <dbReference type="ARBA" id="ARBA00022840"/>
    </source>
</evidence>
<comment type="cofactor">
    <cofactor evidence="16">
        <name>NH4(+)</name>
        <dbReference type="ChEBI" id="CHEBI:28938"/>
    </cofactor>
    <cofactor evidence="16">
        <name>K(+)</name>
        <dbReference type="ChEBI" id="CHEBI:29103"/>
    </cofactor>
    <text evidence="16">A monovalent cation. Ammonium or potassium.</text>
</comment>
<dbReference type="Pfam" id="PF03309">
    <property type="entry name" value="Pan_kinase"/>
    <property type="match status" value="1"/>
</dbReference>
<evidence type="ECO:0000256" key="1">
    <source>
        <dbReference type="ARBA" id="ARBA00001206"/>
    </source>
</evidence>
<comment type="pathway">
    <text evidence="4 16">Cofactor biosynthesis; coenzyme A biosynthesis; CoA from (R)-pantothenate: step 1/5.</text>
</comment>
<dbReference type="GO" id="GO:0016301">
    <property type="term" value="F:kinase activity"/>
    <property type="evidence" value="ECO:0007669"/>
    <property type="project" value="UniProtKB-KW"/>
</dbReference>
<feature type="binding site" evidence="16">
    <location>
        <begin position="6"/>
        <end position="13"/>
    </location>
    <ligand>
        <name>ATP</name>
        <dbReference type="ChEBI" id="CHEBI:30616"/>
    </ligand>
</feature>
<sequence>MLLAIDVGNTNSVFALHDGTEFIAQWRCETNVGRTADEYFVWLNQLIELAGINAKITRAVISSTVPRVVFNLRVLTDRYFDCRPVVVGRAGCVLGIDVRVDEGTTVGPDRLVNTIGAYNRYGGDLIVVDFGTATTFDVVDHDGAYIGGVIAPGVNLSMQALHERAAALPHIDVAQPEKVIGTNTLACMQSGVFWGYVGLVDGICTQIRAEHPRPMKVIATGGLSTLYERGTRVIDQIDLELTLHGLYLIDQANRN</sequence>
<evidence type="ECO:0000256" key="15">
    <source>
        <dbReference type="ARBA" id="ARBA00040883"/>
    </source>
</evidence>
<evidence type="ECO:0000256" key="2">
    <source>
        <dbReference type="ARBA" id="ARBA00001958"/>
    </source>
</evidence>
<feature type="binding site" evidence="16">
    <location>
        <position position="184"/>
    </location>
    <ligand>
        <name>substrate</name>
    </ligand>
</feature>
<dbReference type="PANTHER" id="PTHR34265">
    <property type="entry name" value="TYPE III PANTOTHENATE KINASE"/>
    <property type="match status" value="1"/>
</dbReference>
<evidence type="ECO:0000256" key="14">
    <source>
        <dbReference type="ARBA" id="ARBA00038036"/>
    </source>
</evidence>
<evidence type="ECO:0000256" key="6">
    <source>
        <dbReference type="ARBA" id="ARBA00012102"/>
    </source>
</evidence>
<evidence type="ECO:0000313" key="17">
    <source>
        <dbReference type="EMBL" id="GLQ34763.1"/>
    </source>
</evidence>
<dbReference type="NCBIfam" id="TIGR00671">
    <property type="entry name" value="baf"/>
    <property type="match status" value="1"/>
</dbReference>
<comment type="catalytic activity">
    <reaction evidence="1 16">
        <text>(R)-pantothenate + ATP = (R)-4'-phosphopantothenate + ADP + H(+)</text>
        <dbReference type="Rhea" id="RHEA:16373"/>
        <dbReference type="ChEBI" id="CHEBI:10986"/>
        <dbReference type="ChEBI" id="CHEBI:15378"/>
        <dbReference type="ChEBI" id="CHEBI:29032"/>
        <dbReference type="ChEBI" id="CHEBI:30616"/>
        <dbReference type="ChEBI" id="CHEBI:456216"/>
        <dbReference type="EC" id="2.7.1.33"/>
    </reaction>
</comment>
<accession>A0ABQ5VTK0</accession>
<keyword evidence="10 16" id="KW-0418">Kinase</keyword>
<feature type="binding site" evidence="16">
    <location>
        <position position="132"/>
    </location>
    <ligand>
        <name>ATP</name>
        <dbReference type="ChEBI" id="CHEBI:30616"/>
    </ligand>
</feature>
<feature type="binding site" evidence="16">
    <location>
        <begin position="107"/>
        <end position="110"/>
    </location>
    <ligand>
        <name>substrate</name>
    </ligand>
</feature>
<feature type="active site" description="Proton acceptor" evidence="16">
    <location>
        <position position="109"/>
    </location>
</feature>
<comment type="function">
    <text evidence="16">Catalyzes the phosphorylation of pantothenate (Pan), the first step in CoA biosynthesis.</text>
</comment>
<reference evidence="18" key="1">
    <citation type="journal article" date="2019" name="Int. J. Syst. Evol. Microbiol.">
        <title>The Global Catalogue of Microorganisms (GCM) 10K type strain sequencing project: providing services to taxonomists for standard genome sequencing and annotation.</title>
        <authorList>
            <consortium name="The Broad Institute Genomics Platform"/>
            <consortium name="The Broad Institute Genome Sequencing Center for Infectious Disease"/>
            <person name="Wu L."/>
            <person name="Ma J."/>
        </authorList>
    </citation>
    <scope>NUCLEOTIDE SEQUENCE [LARGE SCALE GENOMIC DNA]</scope>
    <source>
        <strain evidence="18">NBRC 110140</strain>
    </source>
</reference>
<evidence type="ECO:0000256" key="8">
    <source>
        <dbReference type="ARBA" id="ARBA00022679"/>
    </source>
</evidence>
<evidence type="ECO:0000256" key="13">
    <source>
        <dbReference type="ARBA" id="ARBA00022993"/>
    </source>
</evidence>
<comment type="subcellular location">
    <subcellularLocation>
        <location evidence="3 16">Cytoplasm</location>
    </subcellularLocation>
</comment>
<dbReference type="NCBIfam" id="NF009855">
    <property type="entry name" value="PRK13321.1"/>
    <property type="match status" value="1"/>
</dbReference>
<evidence type="ECO:0000256" key="16">
    <source>
        <dbReference type="HAMAP-Rule" id="MF_01274"/>
    </source>
</evidence>
<dbReference type="InterPro" id="IPR004619">
    <property type="entry name" value="Type_III_PanK"/>
</dbReference>
<comment type="caution">
    <text evidence="17">The sequence shown here is derived from an EMBL/GenBank/DDBJ whole genome shotgun (WGS) entry which is preliminary data.</text>
</comment>
<comment type="subunit">
    <text evidence="5 16">Homodimer.</text>
</comment>
<evidence type="ECO:0000256" key="4">
    <source>
        <dbReference type="ARBA" id="ARBA00005225"/>
    </source>
</evidence>
<name>A0ABQ5VTK0_9RHOB</name>
<dbReference type="Gene3D" id="3.30.420.40">
    <property type="match status" value="2"/>
</dbReference>
<dbReference type="CDD" id="cd24015">
    <property type="entry name" value="ASKHA_NBD_PanK-III"/>
    <property type="match status" value="1"/>
</dbReference>
<evidence type="ECO:0000313" key="18">
    <source>
        <dbReference type="Proteomes" id="UP001156694"/>
    </source>
</evidence>
<dbReference type="PANTHER" id="PTHR34265:SF1">
    <property type="entry name" value="TYPE III PANTOTHENATE KINASE"/>
    <property type="match status" value="1"/>
</dbReference>
<keyword evidence="16" id="KW-0479">Metal-binding</keyword>
<proteinExistence type="inferred from homology"/>
<comment type="caution">
    <text evidence="16">Lacks conserved residue(s) required for the propagation of feature annotation.</text>
</comment>
<dbReference type="NCBIfam" id="NF009844">
    <property type="entry name" value="PRK13318.1-2"/>
    <property type="match status" value="1"/>
</dbReference>
<evidence type="ECO:0000256" key="5">
    <source>
        <dbReference type="ARBA" id="ARBA00011738"/>
    </source>
</evidence>
<keyword evidence="8 16" id="KW-0808">Transferase</keyword>
<evidence type="ECO:0000256" key="10">
    <source>
        <dbReference type="ARBA" id="ARBA00022777"/>
    </source>
</evidence>
<evidence type="ECO:0000256" key="7">
    <source>
        <dbReference type="ARBA" id="ARBA00022490"/>
    </source>
</evidence>
<dbReference type="SUPFAM" id="SSF53067">
    <property type="entry name" value="Actin-like ATPase domain"/>
    <property type="match status" value="2"/>
</dbReference>
<dbReference type="EMBL" id="BSNN01000002">
    <property type="protein sequence ID" value="GLQ34763.1"/>
    <property type="molecule type" value="Genomic_DNA"/>
</dbReference>
<keyword evidence="12 16" id="KW-0630">Potassium</keyword>
<evidence type="ECO:0000256" key="3">
    <source>
        <dbReference type="ARBA" id="ARBA00004496"/>
    </source>
</evidence>
<dbReference type="RefSeq" id="WP_284376740.1">
    <property type="nucleotide sequence ID" value="NZ_BSNN01000002.1"/>
</dbReference>
<gene>
    <name evidence="16 17" type="primary">coaX</name>
    <name evidence="17" type="ORF">GCM10007939_10460</name>
</gene>
<dbReference type="NCBIfam" id="NF009848">
    <property type="entry name" value="PRK13318.1-6"/>
    <property type="match status" value="1"/>
</dbReference>
<evidence type="ECO:0000256" key="12">
    <source>
        <dbReference type="ARBA" id="ARBA00022958"/>
    </source>
</evidence>
<keyword evidence="9 16" id="KW-0547">Nucleotide-binding</keyword>
<organism evidence="17 18">
    <name type="scientific">Amylibacter marinus</name>
    <dbReference type="NCBI Taxonomy" id="1475483"/>
    <lineage>
        <taxon>Bacteria</taxon>
        <taxon>Pseudomonadati</taxon>
        <taxon>Pseudomonadota</taxon>
        <taxon>Alphaproteobacteria</taxon>
        <taxon>Rhodobacterales</taxon>
        <taxon>Paracoccaceae</taxon>
        <taxon>Amylibacter</taxon>
    </lineage>
</organism>
<keyword evidence="7 16" id="KW-0963">Cytoplasm</keyword>
<comment type="cofactor">
    <cofactor evidence="2">
        <name>K(+)</name>
        <dbReference type="ChEBI" id="CHEBI:29103"/>
    </cofactor>
</comment>